<dbReference type="GO" id="GO:0004222">
    <property type="term" value="F:metalloendopeptidase activity"/>
    <property type="evidence" value="ECO:0007669"/>
    <property type="project" value="InterPro"/>
</dbReference>
<dbReference type="Gene3D" id="2.160.20.110">
    <property type="match status" value="2"/>
</dbReference>
<dbReference type="GO" id="GO:0016020">
    <property type="term" value="C:membrane"/>
    <property type="evidence" value="ECO:0007669"/>
    <property type="project" value="InterPro"/>
</dbReference>
<accession>A0A6J6EHI0</accession>
<feature type="domain" description="GLUG" evidence="2">
    <location>
        <begin position="147"/>
        <end position="171"/>
    </location>
</feature>
<dbReference type="Pfam" id="PF05342">
    <property type="entry name" value="Peptidase_M26_N"/>
    <property type="match status" value="1"/>
</dbReference>
<dbReference type="Pfam" id="PF07581">
    <property type="entry name" value="Glug"/>
    <property type="match status" value="2"/>
</dbReference>
<dbReference type="GO" id="GO:0008270">
    <property type="term" value="F:zinc ion binding"/>
    <property type="evidence" value="ECO:0007669"/>
    <property type="project" value="InterPro"/>
</dbReference>
<evidence type="ECO:0000259" key="2">
    <source>
        <dbReference type="Pfam" id="PF07581"/>
    </source>
</evidence>
<dbReference type="EMBL" id="CAEZTN010000033">
    <property type="protein sequence ID" value="CAB4574889.1"/>
    <property type="molecule type" value="Genomic_DNA"/>
</dbReference>
<sequence length="561" mass="59306">MFNPKKSVAFVLLLALLSAPLIANANEVITNQAQLEAIGSSSEALTGSYVLGNDIEVTSPFNSAGDYYIEGKFNGTLDGNSYKIMGLRKPLFDEIGPSTDREDDGALVKNLTLIGTVIGGEGFLAERINVDGEVQNVGASGSIVSGDTNIGGLVGRNNGKIRDSYANVEVNSTGYEPSVGGLVGFNNNLIERSYSLGDVSVSPSSHRGEIGGLIGQNSGLINNSFSQGSVTVENVGGIAQDFVAGGLVGVHSYSTISNSFASGTVSGTRITGGLVGFNHLGNVLNANSKGEVTGHLFVGGLIGNNSAETTIRNSYSTSNVSCGSTSETCSALIGFSSNERVTVDNSKGIGQVTLNSIPQINPDQNADIPAFLTVVGDEYFTIDSCYNSGQPILRGLKSTFPNSCGVNQTTSSSYPINTSTGLRTEKKEAPSNFRFEPNDLTFKKLGIQIVDLMKNTESNLVNSITVSVNSIAEVVVQKNQELQIKLNYASVLPVQLWVRSADGELVFLGELNFDSEGRAILPSLILTMSGKKDLIFIQYEDVYQSFDLQFQVGKLTLNVVP</sequence>
<evidence type="ECO:0000259" key="1">
    <source>
        <dbReference type="Pfam" id="PF05342"/>
    </source>
</evidence>
<organism evidence="3">
    <name type="scientific">freshwater metagenome</name>
    <dbReference type="NCBI Taxonomy" id="449393"/>
    <lineage>
        <taxon>unclassified sequences</taxon>
        <taxon>metagenomes</taxon>
        <taxon>ecological metagenomes</taxon>
    </lineage>
</organism>
<dbReference type="AlphaFoldDB" id="A0A6J6EHI0"/>
<feature type="domain" description="Peptidase M26 N-terminal" evidence="1">
    <location>
        <begin position="42"/>
        <end position="141"/>
    </location>
</feature>
<name>A0A6J6EHI0_9ZZZZ</name>
<reference evidence="3" key="1">
    <citation type="submission" date="2020-05" db="EMBL/GenBank/DDBJ databases">
        <authorList>
            <person name="Chiriac C."/>
            <person name="Salcher M."/>
            <person name="Ghai R."/>
            <person name="Kavagutti S V."/>
        </authorList>
    </citation>
    <scope>NUCLEOTIDE SEQUENCE</scope>
</reference>
<dbReference type="InterPro" id="IPR011493">
    <property type="entry name" value="GLUG"/>
</dbReference>
<feature type="domain" description="GLUG" evidence="2">
    <location>
        <begin position="244"/>
        <end position="266"/>
    </location>
</feature>
<proteinExistence type="predicted"/>
<gene>
    <name evidence="3" type="ORF">UFOPK1689_00914</name>
</gene>
<dbReference type="InterPro" id="IPR008006">
    <property type="entry name" value="Peptidase_M26_N_dom"/>
</dbReference>
<protein>
    <submittedName>
        <fullName evidence="3">Unannotated protein</fullName>
    </submittedName>
</protein>
<evidence type="ECO:0000313" key="3">
    <source>
        <dbReference type="EMBL" id="CAB4574889.1"/>
    </source>
</evidence>